<organism evidence="3">
    <name type="scientific">Tanacetum cinerariifolium</name>
    <name type="common">Dalmatian daisy</name>
    <name type="synonym">Chrysanthemum cinerariifolium</name>
    <dbReference type="NCBI Taxonomy" id="118510"/>
    <lineage>
        <taxon>Eukaryota</taxon>
        <taxon>Viridiplantae</taxon>
        <taxon>Streptophyta</taxon>
        <taxon>Embryophyta</taxon>
        <taxon>Tracheophyta</taxon>
        <taxon>Spermatophyta</taxon>
        <taxon>Magnoliopsida</taxon>
        <taxon>eudicotyledons</taxon>
        <taxon>Gunneridae</taxon>
        <taxon>Pentapetalae</taxon>
        <taxon>asterids</taxon>
        <taxon>campanulids</taxon>
        <taxon>Asterales</taxon>
        <taxon>Asteraceae</taxon>
        <taxon>Asteroideae</taxon>
        <taxon>Anthemideae</taxon>
        <taxon>Anthemidinae</taxon>
        <taxon>Tanacetum</taxon>
    </lineage>
</organism>
<proteinExistence type="predicted"/>
<name>A0A6L2K6H4_TANCI</name>
<feature type="region of interest" description="Disordered" evidence="2">
    <location>
        <begin position="293"/>
        <end position="321"/>
    </location>
</feature>
<sequence>MENKEHDRMILELVKHSPLIWPTIEEKDVIKTKKYGELSTTKKIQADCDVKATNIILQGTRANTSGLRGRTSGQQRVMKCFNCQKGSSHDASIVEGPVTQTVIINNAVYQANDLVAYNFDFDDTPLPKLLSWPILSRHGSNVLSEEKESLTTTFKVLKNESKEKEAKNIDLEIALEKKVKELNNIVYKMGQSAQTVHMLLKPQVFYDNNLKQALGFQFPFYLKKAQQIRPMLYDDTVIAKETNVISITHSEETLMREEESQSKILLKQNFNKQFVPQQELSAEQAFWFQMSNPSTESSKASPVKLDVPSELPKENTPPVTYPDEVKEIIGIPIELEPLDETPLEDLGLNTYNRDIPLSSWEIPSFDELEPQPHPFPSFPSLEVDLGEERGPKPPIKAPSPDSFRMKEVDHLINHTTTSPHVESFHPKDRY</sequence>
<gene>
    <name evidence="3" type="ORF">Tci_016587</name>
</gene>
<feature type="coiled-coil region" evidence="1">
    <location>
        <begin position="147"/>
        <end position="177"/>
    </location>
</feature>
<evidence type="ECO:0000256" key="2">
    <source>
        <dbReference type="SAM" id="MobiDB-lite"/>
    </source>
</evidence>
<dbReference type="EMBL" id="BKCJ010001869">
    <property type="protein sequence ID" value="GEU44609.1"/>
    <property type="molecule type" value="Genomic_DNA"/>
</dbReference>
<comment type="caution">
    <text evidence="3">The sequence shown here is derived from an EMBL/GenBank/DDBJ whole genome shotgun (WGS) entry which is preliminary data.</text>
</comment>
<feature type="region of interest" description="Disordered" evidence="2">
    <location>
        <begin position="371"/>
        <end position="402"/>
    </location>
</feature>
<reference evidence="3" key="1">
    <citation type="journal article" date="2019" name="Sci. Rep.">
        <title>Draft genome of Tanacetum cinerariifolium, the natural source of mosquito coil.</title>
        <authorList>
            <person name="Yamashiro T."/>
            <person name="Shiraishi A."/>
            <person name="Satake H."/>
            <person name="Nakayama K."/>
        </authorList>
    </citation>
    <scope>NUCLEOTIDE SEQUENCE</scope>
</reference>
<evidence type="ECO:0000313" key="3">
    <source>
        <dbReference type="EMBL" id="GEU44609.1"/>
    </source>
</evidence>
<accession>A0A6L2K6H4</accession>
<keyword evidence="1" id="KW-0175">Coiled coil</keyword>
<dbReference type="AlphaFoldDB" id="A0A6L2K6H4"/>
<evidence type="ECO:0000256" key="1">
    <source>
        <dbReference type="SAM" id="Coils"/>
    </source>
</evidence>
<protein>
    <submittedName>
        <fullName evidence="3">Uncharacterized protein</fullName>
    </submittedName>
</protein>